<dbReference type="PROSITE" id="PS50897">
    <property type="entry name" value="CTLH"/>
    <property type="match status" value="1"/>
</dbReference>
<evidence type="ECO:0000259" key="2">
    <source>
        <dbReference type="PROSITE" id="PS50897"/>
    </source>
</evidence>
<protein>
    <recommendedName>
        <fullName evidence="2">CTLH domain-containing protein</fullName>
    </recommendedName>
</protein>
<dbReference type="AlphaFoldDB" id="S7W547"/>
<comment type="caution">
    <text evidence="3">The sequence shown here is derived from an EMBL/GenBank/DDBJ whole genome shotgun (WGS) entry which is preliminary data.</text>
</comment>
<feature type="coiled-coil region" evidence="1">
    <location>
        <begin position="206"/>
        <end position="233"/>
    </location>
</feature>
<dbReference type="EMBL" id="ATCN01001177">
    <property type="protein sequence ID" value="EPR77881.1"/>
    <property type="molecule type" value="Genomic_DNA"/>
</dbReference>
<sequence>MKRIDSDEYILIKDNKPNKKELEKANDIIKCLFYNNSLKDLYVSFSKEVDNIEPGIDYNLEIMNEIRINILKGEIDKCITLMNDKNIELLNKTDNHTFDTNKYPTYMVYETENRNNFKIININIILYYLRAHQVKELISKNKYTEALTFINEKIKILINNKCDSKNMNNKCDNKNMNNNLKYKNIDGNFILEHLSELIMCCVFKKKVDIENERKILSERINNLIREKESYINEIGNENICNVSELERIIREVKLLEKELG</sequence>
<dbReference type="VEuPathDB" id="MicrosporidiaDB:SLOPH_610"/>
<evidence type="ECO:0000313" key="3">
    <source>
        <dbReference type="EMBL" id="EPR77881.1"/>
    </source>
</evidence>
<reference evidence="4" key="1">
    <citation type="journal article" date="2013" name="PLoS Genet.">
        <title>The genome of Spraguea lophii and the basis of host-microsporidian interactions.</title>
        <authorList>
            <person name="Campbell S.E."/>
            <person name="Williams T.A."/>
            <person name="Yousuf A."/>
            <person name="Soanes D.M."/>
            <person name="Paszkiewicz K.H."/>
            <person name="Williams B.A.P."/>
        </authorList>
    </citation>
    <scope>NUCLEOTIDE SEQUENCE [LARGE SCALE GENOMIC DNA]</scope>
    <source>
        <strain evidence="4">42_110</strain>
    </source>
</reference>
<dbReference type="InterPro" id="IPR006595">
    <property type="entry name" value="CTLH_C"/>
</dbReference>
<dbReference type="SMART" id="SM00668">
    <property type="entry name" value="CTLH"/>
    <property type="match status" value="1"/>
</dbReference>
<name>S7W547_SPRLO</name>
<dbReference type="InParanoid" id="S7W547"/>
<evidence type="ECO:0000313" key="4">
    <source>
        <dbReference type="Proteomes" id="UP000014978"/>
    </source>
</evidence>
<feature type="domain" description="CTLH" evidence="2">
    <location>
        <begin position="59"/>
        <end position="145"/>
    </location>
</feature>
<accession>S7W547</accession>
<organism evidence="3 4">
    <name type="scientific">Spraguea lophii (strain 42_110)</name>
    <name type="common">Microsporidian parasite</name>
    <dbReference type="NCBI Taxonomy" id="1358809"/>
    <lineage>
        <taxon>Eukaryota</taxon>
        <taxon>Fungi</taxon>
        <taxon>Fungi incertae sedis</taxon>
        <taxon>Microsporidia</taxon>
        <taxon>Spragueidae</taxon>
        <taxon>Spraguea</taxon>
    </lineage>
</organism>
<gene>
    <name evidence="3" type="ORF">SLOPH_610</name>
</gene>
<proteinExistence type="predicted"/>
<keyword evidence="4" id="KW-1185">Reference proteome</keyword>
<dbReference type="Proteomes" id="UP000014978">
    <property type="component" value="Unassembled WGS sequence"/>
</dbReference>
<feature type="non-terminal residue" evidence="3">
    <location>
        <position position="260"/>
    </location>
</feature>
<keyword evidence="1" id="KW-0175">Coiled coil</keyword>
<dbReference type="HOGENOM" id="CLU_1071838_0_0_1"/>
<evidence type="ECO:0000256" key="1">
    <source>
        <dbReference type="SAM" id="Coils"/>
    </source>
</evidence>